<dbReference type="EC" id="5.1.3.15" evidence="4"/>
<evidence type="ECO:0000256" key="1">
    <source>
        <dbReference type="ARBA" id="ARBA00001096"/>
    </source>
</evidence>
<evidence type="ECO:0000256" key="4">
    <source>
        <dbReference type="PIRNR" id="PIRNR016020"/>
    </source>
</evidence>
<dbReference type="PIRSF" id="PIRSF016020">
    <property type="entry name" value="PHexose_mutarotase"/>
    <property type="match status" value="1"/>
</dbReference>
<keyword evidence="6" id="KW-1185">Reference proteome</keyword>
<dbReference type="CDD" id="cd09020">
    <property type="entry name" value="D-hex-6-P-epi_like"/>
    <property type="match status" value="1"/>
</dbReference>
<dbReference type="EMBL" id="JAQIBC010000002">
    <property type="protein sequence ID" value="MDM5263339.1"/>
    <property type="molecule type" value="Genomic_DNA"/>
</dbReference>
<dbReference type="Proteomes" id="UP001169066">
    <property type="component" value="Unassembled WGS sequence"/>
</dbReference>
<evidence type="ECO:0000256" key="3">
    <source>
        <dbReference type="ARBA" id="ARBA00023235"/>
    </source>
</evidence>
<name>A0ABT7QR36_9BACT</name>
<dbReference type="InterPro" id="IPR014718">
    <property type="entry name" value="GH-type_carb-bd"/>
</dbReference>
<dbReference type="InterPro" id="IPR025532">
    <property type="entry name" value="G6P_1-epimerase"/>
</dbReference>
<evidence type="ECO:0000313" key="5">
    <source>
        <dbReference type="EMBL" id="MDM5263339.1"/>
    </source>
</evidence>
<dbReference type="PANTHER" id="PTHR11122">
    <property type="entry name" value="APOSPORY-ASSOCIATED PROTEIN C-RELATED"/>
    <property type="match status" value="1"/>
</dbReference>
<sequence>MDTQDELAYISVENSCSSAKIALQGAHIFDFTLKGKGSVLFLSQTSAFKEGKAIRGGVPICWPWFGANESDSSLPNHGFARTSLWKHQSTQMLNDRETKVTLTLHSSPETLVLWPYLFHLTLDIYVGAVLRLELTSQNLDTKPFTFTSALHTYLAIDNIYETHVEGLDETYYFDKTQNTFTLQEGHIDFSKEVDRIYQNVNNDILVKDNKVHHTVQTEGTNTIVIWNPGEVIASSMADLHDHTQMLCIESANVLDDSVTLAKGESHTLRHTIITEFRDVSISL</sequence>
<evidence type="ECO:0000313" key="6">
    <source>
        <dbReference type="Proteomes" id="UP001169066"/>
    </source>
</evidence>
<evidence type="ECO:0000256" key="2">
    <source>
        <dbReference type="ARBA" id="ARBA00005866"/>
    </source>
</evidence>
<comment type="similarity">
    <text evidence="2 4">Belongs to the glucose-6-phosphate 1-epimerase family.</text>
</comment>
<accession>A0ABT7QR36</accession>
<gene>
    <name evidence="5" type="ORF">PF327_03940</name>
</gene>
<keyword evidence="3 4" id="KW-0413">Isomerase</keyword>
<dbReference type="SUPFAM" id="SSF74650">
    <property type="entry name" value="Galactose mutarotase-like"/>
    <property type="match status" value="1"/>
</dbReference>
<comment type="catalytic activity">
    <reaction evidence="1">
        <text>alpha-D-glucose 6-phosphate = beta-D-glucose 6-phosphate</text>
        <dbReference type="Rhea" id="RHEA:16249"/>
        <dbReference type="ChEBI" id="CHEBI:58225"/>
        <dbReference type="ChEBI" id="CHEBI:58247"/>
        <dbReference type="EC" id="5.1.3.15"/>
    </reaction>
</comment>
<organism evidence="5 6">
    <name type="scientific">Sulfurovum xiamenensis</name>
    <dbReference type="NCBI Taxonomy" id="3019066"/>
    <lineage>
        <taxon>Bacteria</taxon>
        <taxon>Pseudomonadati</taxon>
        <taxon>Campylobacterota</taxon>
        <taxon>Epsilonproteobacteria</taxon>
        <taxon>Campylobacterales</taxon>
        <taxon>Sulfurovaceae</taxon>
        <taxon>Sulfurovum</taxon>
    </lineage>
</organism>
<proteinExistence type="inferred from homology"/>
<dbReference type="PANTHER" id="PTHR11122:SF13">
    <property type="entry name" value="GLUCOSE-6-PHOSPHATE 1-EPIMERASE"/>
    <property type="match status" value="1"/>
</dbReference>
<comment type="caution">
    <text evidence="5">The sequence shown here is derived from an EMBL/GenBank/DDBJ whole genome shotgun (WGS) entry which is preliminary data.</text>
</comment>
<dbReference type="InterPro" id="IPR011013">
    <property type="entry name" value="Gal_mutarotase_sf_dom"/>
</dbReference>
<dbReference type="Pfam" id="PF01263">
    <property type="entry name" value="Aldose_epim"/>
    <property type="match status" value="1"/>
</dbReference>
<dbReference type="InterPro" id="IPR008183">
    <property type="entry name" value="Aldose_1/G6P_1-epimerase"/>
</dbReference>
<dbReference type="Gene3D" id="2.70.98.10">
    <property type="match status" value="1"/>
</dbReference>
<protein>
    <recommendedName>
        <fullName evidence="4">Putative glucose-6-phosphate 1-epimerase</fullName>
        <ecNumber evidence="4">5.1.3.15</ecNumber>
    </recommendedName>
</protein>
<reference evidence="5" key="1">
    <citation type="submission" date="2023-01" db="EMBL/GenBank/DDBJ databases">
        <title>Sulfurovum sp. XTW-4 genome assembly.</title>
        <authorList>
            <person name="Wang J."/>
        </authorList>
    </citation>
    <scope>NUCLEOTIDE SEQUENCE</scope>
    <source>
        <strain evidence="5">XTW-4</strain>
    </source>
</reference>
<dbReference type="RefSeq" id="WP_289401448.1">
    <property type="nucleotide sequence ID" value="NZ_JAQIBC010000002.1"/>
</dbReference>